<reference evidence="1 2" key="1">
    <citation type="submission" date="2016-11" db="EMBL/GenBank/DDBJ databases">
        <authorList>
            <person name="Jaros S."/>
            <person name="Januszkiewicz K."/>
            <person name="Wedrychowicz H."/>
        </authorList>
    </citation>
    <scope>NUCLEOTIDE SEQUENCE [LARGE SCALE GENOMIC DNA]</scope>
    <source>
        <strain evidence="1 2">DSM 21986</strain>
    </source>
</reference>
<dbReference type="RefSeq" id="WP_073058893.1">
    <property type="nucleotide sequence ID" value="NZ_FQUS01000001.1"/>
</dbReference>
<dbReference type="InterPro" id="IPR019587">
    <property type="entry name" value="Polyketide_cyclase/dehydratase"/>
</dbReference>
<dbReference type="SUPFAM" id="SSF55961">
    <property type="entry name" value="Bet v1-like"/>
    <property type="match status" value="1"/>
</dbReference>
<dbReference type="InterPro" id="IPR047137">
    <property type="entry name" value="ORF3"/>
</dbReference>
<proteinExistence type="predicted"/>
<evidence type="ECO:0000313" key="2">
    <source>
        <dbReference type="Proteomes" id="UP000184041"/>
    </source>
</evidence>
<dbReference type="PANTHER" id="PTHR33824:SF7">
    <property type="entry name" value="POLYKETIDE CYCLASE_DEHYDRASE AND LIPID TRANSPORT SUPERFAMILY PROTEIN"/>
    <property type="match status" value="1"/>
</dbReference>
<gene>
    <name evidence="1" type="ORF">SAMN05443144_101142</name>
</gene>
<dbReference type="Gene3D" id="3.30.530.20">
    <property type="match status" value="1"/>
</dbReference>
<dbReference type="InterPro" id="IPR023393">
    <property type="entry name" value="START-like_dom_sf"/>
</dbReference>
<dbReference type="STRING" id="1194090.SAMN05443144_101142"/>
<sequence length="168" mass="19624">MAHERIEVDLPLAKVYEYLSDPTYFPHYFERINRVKKINSQTFEFSTLMGGEKFEWTTNIIDNLRNTRFAWITINGNLNQTGTVRFTPLDNGERTRVDFSLDYRTFYGEPDEELAKFIQGLPAQMKKDLQRFKEEVESDTFKEKAEATLEEMEAAVEAEEEEAEEAAA</sequence>
<evidence type="ECO:0000313" key="1">
    <source>
        <dbReference type="EMBL" id="SHE36622.1"/>
    </source>
</evidence>
<dbReference type="EMBL" id="FQUS01000001">
    <property type="protein sequence ID" value="SHE36622.1"/>
    <property type="molecule type" value="Genomic_DNA"/>
</dbReference>
<protein>
    <submittedName>
        <fullName evidence="1">Polyketide cyclase / dehydrase and lipid transport</fullName>
    </submittedName>
</protein>
<dbReference type="PANTHER" id="PTHR33824">
    <property type="entry name" value="POLYKETIDE CYCLASE/DEHYDRASE AND LIPID TRANSPORT SUPERFAMILY PROTEIN"/>
    <property type="match status" value="1"/>
</dbReference>
<dbReference type="OrthoDB" id="1524368at2"/>
<dbReference type="Proteomes" id="UP000184041">
    <property type="component" value="Unassembled WGS sequence"/>
</dbReference>
<keyword evidence="2" id="KW-1185">Reference proteome</keyword>
<dbReference type="AlphaFoldDB" id="A0A1M4SWN9"/>
<name>A0A1M4SWN9_9BACT</name>
<accession>A0A1M4SWN9</accession>
<dbReference type="Pfam" id="PF10604">
    <property type="entry name" value="Polyketide_cyc2"/>
    <property type="match status" value="1"/>
</dbReference>
<organism evidence="1 2">
    <name type="scientific">Fodinibius roseus</name>
    <dbReference type="NCBI Taxonomy" id="1194090"/>
    <lineage>
        <taxon>Bacteria</taxon>
        <taxon>Pseudomonadati</taxon>
        <taxon>Balneolota</taxon>
        <taxon>Balneolia</taxon>
        <taxon>Balneolales</taxon>
        <taxon>Balneolaceae</taxon>
        <taxon>Fodinibius</taxon>
    </lineage>
</organism>